<keyword evidence="2" id="KW-1185">Reference proteome</keyword>
<name>A0ABS3EKE2_9HYPH</name>
<sequence length="128" mass="13870">MTFENVLAYVRPDYAPGTTVYGLLFPECEIQITKADAQHGTVTTTIKGARAGDTMRGRISSFIDLARRDKAAVFIATDDAGQTGFMRKLMTQAMPEMQATDAAEFVSGNFAGCGATHHSIERIQEFAA</sequence>
<comment type="caution">
    <text evidence="1">The sequence shown here is derived from an EMBL/GenBank/DDBJ whole genome shotgun (WGS) entry which is preliminary data.</text>
</comment>
<evidence type="ECO:0000313" key="2">
    <source>
        <dbReference type="Proteomes" id="UP000664699"/>
    </source>
</evidence>
<dbReference type="RefSeq" id="WP_207134785.1">
    <property type="nucleotide sequence ID" value="NZ_JAFLNA010000008.1"/>
</dbReference>
<evidence type="ECO:0000313" key="1">
    <source>
        <dbReference type="EMBL" id="MBO0132378.1"/>
    </source>
</evidence>
<accession>A0ABS3EKE2</accession>
<gene>
    <name evidence="1" type="ORF">JZX89_16715</name>
</gene>
<reference evidence="1 2" key="1">
    <citation type="submission" date="2021-03" db="EMBL/GenBank/DDBJ databases">
        <title>Whole genome sequence of Agrobacterium sp. strain Rnr.</title>
        <authorList>
            <person name="Mafakheri H."/>
            <person name="Taghavi S.M."/>
            <person name="Nemanja K."/>
            <person name="Osdaghi E."/>
        </authorList>
    </citation>
    <scope>NUCLEOTIDE SEQUENCE [LARGE SCALE GENOMIC DNA]</scope>
    <source>
        <strain evidence="1 2">Rnr</strain>
    </source>
</reference>
<organism evidence="1 2">
    <name type="scientific">Agrobacterium burrii</name>
    <dbReference type="NCBI Taxonomy" id="2815339"/>
    <lineage>
        <taxon>Bacteria</taxon>
        <taxon>Pseudomonadati</taxon>
        <taxon>Pseudomonadota</taxon>
        <taxon>Alphaproteobacteria</taxon>
        <taxon>Hyphomicrobiales</taxon>
        <taxon>Rhizobiaceae</taxon>
        <taxon>Rhizobium/Agrobacterium group</taxon>
        <taxon>Agrobacterium</taxon>
        <taxon>Agrobacterium tumefaciens complex</taxon>
    </lineage>
</organism>
<dbReference type="EMBL" id="JAFLNA010000008">
    <property type="protein sequence ID" value="MBO0132378.1"/>
    <property type="molecule type" value="Genomic_DNA"/>
</dbReference>
<proteinExistence type="predicted"/>
<protein>
    <submittedName>
        <fullName evidence="1">Uncharacterized protein</fullName>
    </submittedName>
</protein>
<dbReference type="Proteomes" id="UP000664699">
    <property type="component" value="Unassembled WGS sequence"/>
</dbReference>